<feature type="domain" description="Glycosyltransferase 2-like" evidence="4">
    <location>
        <begin position="8"/>
        <end position="167"/>
    </location>
</feature>
<evidence type="ECO:0000256" key="2">
    <source>
        <dbReference type="ARBA" id="ARBA00022676"/>
    </source>
</evidence>
<reference evidence="5 6" key="1">
    <citation type="submission" date="2019-08" db="EMBL/GenBank/DDBJ databases">
        <title>Draft genome analysis of Rheinheimera tangshanensis isolated from the roots of fresh rice plants (Oryza sativa).</title>
        <authorList>
            <person name="Yu Q."/>
            <person name="Qi Y."/>
            <person name="Zhang H."/>
            <person name="Pu J."/>
        </authorList>
    </citation>
    <scope>NUCLEOTIDE SEQUENCE [LARGE SCALE GENOMIC DNA]</scope>
    <source>
        <strain evidence="5 6">JA3-B52</strain>
    </source>
</reference>
<comment type="similarity">
    <text evidence="1">Belongs to the glycosyltransferase 2 family.</text>
</comment>
<sequence>MVAPTITALMTTYNCASTVEDTIKSILAQSYTNFEFLILDDGSTDETCARIKGISDSRIRFYQYKDNIGVGARLSQALELITTPYIAKVDSDDISSPERFSKQLAYLQENQHVSLVKSYIDYFPDNDIVAQSERYTLFKKVKEHEINSVNTAELIHRELRRWSCFPHTTYMGKTSSIKDIGYPNSRIFEDYYLFYTMLNRGYVLGCIPEYLVRMRVSNSSTTATTTESTIDEGLNVIVDFKLDAIKAVVRSKNIFIYGSGQLAQSLARNLLKRDILVSAFLDKEHKTPVSIADNVYPVVNINEAELNKIHDSVIVAAQPVRDQICHFLTLEGWEEWKHFMVIA</sequence>
<proteinExistence type="inferred from homology"/>
<evidence type="ECO:0000256" key="1">
    <source>
        <dbReference type="ARBA" id="ARBA00006739"/>
    </source>
</evidence>
<dbReference type="InterPro" id="IPR029044">
    <property type="entry name" value="Nucleotide-diphossugar_trans"/>
</dbReference>
<name>A0A5C8LWH2_9GAMM</name>
<gene>
    <name evidence="5" type="ORF">FU839_10685</name>
</gene>
<dbReference type="CDD" id="cd00761">
    <property type="entry name" value="Glyco_tranf_GTA_type"/>
    <property type="match status" value="1"/>
</dbReference>
<dbReference type="InterPro" id="IPR001173">
    <property type="entry name" value="Glyco_trans_2-like"/>
</dbReference>
<dbReference type="PANTHER" id="PTHR43685:SF5">
    <property type="entry name" value="GLYCOSYLTRANSFERASE EPSE-RELATED"/>
    <property type="match status" value="1"/>
</dbReference>
<dbReference type="GO" id="GO:0016757">
    <property type="term" value="F:glycosyltransferase activity"/>
    <property type="evidence" value="ECO:0007669"/>
    <property type="project" value="UniProtKB-KW"/>
</dbReference>
<dbReference type="PANTHER" id="PTHR43685">
    <property type="entry name" value="GLYCOSYLTRANSFERASE"/>
    <property type="match status" value="1"/>
</dbReference>
<keyword evidence="2" id="KW-0328">Glycosyltransferase</keyword>
<dbReference type="RefSeq" id="WP_147904343.1">
    <property type="nucleotide sequence ID" value="NZ_BAAAGC010000010.1"/>
</dbReference>
<dbReference type="InterPro" id="IPR050834">
    <property type="entry name" value="Glycosyltransf_2"/>
</dbReference>
<dbReference type="EMBL" id="VRLR01000006">
    <property type="protein sequence ID" value="TXK80423.1"/>
    <property type="molecule type" value="Genomic_DNA"/>
</dbReference>
<dbReference type="AlphaFoldDB" id="A0A5C8LWH2"/>
<evidence type="ECO:0000313" key="5">
    <source>
        <dbReference type="EMBL" id="TXK80423.1"/>
    </source>
</evidence>
<evidence type="ECO:0000259" key="4">
    <source>
        <dbReference type="Pfam" id="PF00535"/>
    </source>
</evidence>
<evidence type="ECO:0000256" key="3">
    <source>
        <dbReference type="ARBA" id="ARBA00022679"/>
    </source>
</evidence>
<keyword evidence="3 5" id="KW-0808">Transferase</keyword>
<keyword evidence="6" id="KW-1185">Reference proteome</keyword>
<protein>
    <submittedName>
        <fullName evidence="5">Glycosyltransferase family 2 protein</fullName>
    </submittedName>
</protein>
<dbReference type="Pfam" id="PF00535">
    <property type="entry name" value="Glycos_transf_2"/>
    <property type="match status" value="1"/>
</dbReference>
<dbReference type="SUPFAM" id="SSF53448">
    <property type="entry name" value="Nucleotide-diphospho-sugar transferases"/>
    <property type="match status" value="1"/>
</dbReference>
<dbReference type="OrthoDB" id="5782309at2"/>
<organism evidence="5 6">
    <name type="scientific">Rheinheimera tangshanensis</name>
    <dbReference type="NCBI Taxonomy" id="400153"/>
    <lineage>
        <taxon>Bacteria</taxon>
        <taxon>Pseudomonadati</taxon>
        <taxon>Pseudomonadota</taxon>
        <taxon>Gammaproteobacteria</taxon>
        <taxon>Chromatiales</taxon>
        <taxon>Chromatiaceae</taxon>
        <taxon>Rheinheimera</taxon>
    </lineage>
</organism>
<accession>A0A5C8LWH2</accession>
<dbReference type="Gene3D" id="3.90.550.10">
    <property type="entry name" value="Spore Coat Polysaccharide Biosynthesis Protein SpsA, Chain A"/>
    <property type="match status" value="1"/>
</dbReference>
<dbReference type="Proteomes" id="UP000321814">
    <property type="component" value="Unassembled WGS sequence"/>
</dbReference>
<evidence type="ECO:0000313" key="6">
    <source>
        <dbReference type="Proteomes" id="UP000321814"/>
    </source>
</evidence>
<comment type="caution">
    <text evidence="5">The sequence shown here is derived from an EMBL/GenBank/DDBJ whole genome shotgun (WGS) entry which is preliminary data.</text>
</comment>